<dbReference type="Proteomes" id="UP000012039">
    <property type="component" value="Segment"/>
</dbReference>
<keyword evidence="2" id="KW-1185">Reference proteome</keyword>
<organism evidence="1 2">
    <name type="scientific">Prochlorococcus phage MED4-213</name>
    <dbReference type="NCBI Taxonomy" id="889956"/>
    <lineage>
        <taxon>Viruses</taxon>
        <taxon>Duplodnaviria</taxon>
        <taxon>Heunggongvirae</taxon>
        <taxon>Uroviricota</taxon>
        <taxon>Caudoviricetes</taxon>
        <taxon>Eurybiavirus</taxon>
        <taxon>Eurybiavirus MED4213</taxon>
    </lineage>
</organism>
<dbReference type="GeneID" id="15010342"/>
<evidence type="ECO:0000313" key="2">
    <source>
        <dbReference type="Proteomes" id="UP000012039"/>
    </source>
</evidence>
<protein>
    <submittedName>
        <fullName evidence="1">Uncharacterized protein</fullName>
    </submittedName>
</protein>
<evidence type="ECO:0000313" key="1">
    <source>
        <dbReference type="EMBL" id="AGH26174.1"/>
    </source>
</evidence>
<proteinExistence type="predicted"/>
<name>M4QD84_9CAUD</name>
<dbReference type="EMBL" id="HQ634174">
    <property type="protein sequence ID" value="AGH26174.1"/>
    <property type="molecule type" value="Genomic_DNA"/>
</dbReference>
<accession>M4QD84</accession>
<gene>
    <name evidence="1" type="ORF">CPMG_00073</name>
</gene>
<sequence>MKVTITPDYITMYQSPFSSNEIKYFMSLMQNDTKATGKGATYAKLEVLLSKQNER</sequence>
<dbReference type="RefSeq" id="YP_007673819.1">
    <property type="nucleotide sequence ID" value="NC_020845.1"/>
</dbReference>
<reference evidence="1 2" key="1">
    <citation type="submission" date="2010-11" db="EMBL/GenBank/DDBJ databases">
        <title>The Genome Sequence of Cyanophage MED4-213.</title>
        <authorList>
            <consortium name="The Broad Institute Genome Sequencing Platform"/>
            <person name="Henn M.R."/>
            <person name="Sullivan M.S."/>
            <person name="Osburne M.S."/>
            <person name="Levin J."/>
            <person name="Malboeuf C."/>
            <person name="Casali M."/>
            <person name="Russ C."/>
            <person name="Lennon N."/>
            <person name="Chapman S.B."/>
            <person name="Erlich R."/>
            <person name="Young S.K."/>
            <person name="Yandava C."/>
            <person name="Zeng Q."/>
            <person name="Alvarado L."/>
            <person name="Anderson S."/>
            <person name="Berlin A."/>
            <person name="Chen Z."/>
            <person name="Freedman E."/>
            <person name="Gellesch M."/>
            <person name="Goldberg J."/>
            <person name="Green L."/>
            <person name="Griggs A."/>
            <person name="Gujja S."/>
            <person name="Heilman E.R."/>
            <person name="Heiman D."/>
            <person name="Hollinger A."/>
            <person name="Howarth C."/>
            <person name="Larson L."/>
            <person name="Mehta T."/>
            <person name="Pearson M."/>
            <person name="Roberts A."/>
            <person name="Ryan E."/>
            <person name="Saif S."/>
            <person name="Shea T."/>
            <person name="Shenoy N."/>
            <person name="Sisk P."/>
            <person name="Stolte C."/>
            <person name="Sykes S."/>
            <person name="White J."/>
            <person name="Yu Q."/>
            <person name="Coleman M.L."/>
            <person name="Huang K.H."/>
            <person name="Weigele P.R."/>
            <person name="DeFrancesco A.S."/>
            <person name="Kern S.E."/>
            <person name="Thompson L.R."/>
            <person name="Fu R."/>
            <person name="Hombeck B."/>
            <person name="Chisholm S.W."/>
            <person name="Haas B."/>
            <person name="Nusbaum C."/>
            <person name="Birren B."/>
        </authorList>
    </citation>
    <scope>NUCLEOTIDE SEQUENCE [LARGE SCALE GENOMIC DNA]</scope>
    <source>
        <strain evidence="1">MED4-213</strain>
    </source>
</reference>
<dbReference type="KEGG" id="vg:15010342"/>